<feature type="domain" description="Thioredoxin" evidence="1">
    <location>
        <begin position="155"/>
        <end position="336"/>
    </location>
</feature>
<organism evidence="2 3">
    <name type="scientific">Leptomonas seymouri</name>
    <dbReference type="NCBI Taxonomy" id="5684"/>
    <lineage>
        <taxon>Eukaryota</taxon>
        <taxon>Discoba</taxon>
        <taxon>Euglenozoa</taxon>
        <taxon>Kinetoplastea</taxon>
        <taxon>Metakinetoplastina</taxon>
        <taxon>Trypanosomatida</taxon>
        <taxon>Trypanosomatidae</taxon>
        <taxon>Leishmaniinae</taxon>
        <taxon>Leptomonas</taxon>
    </lineage>
</organism>
<dbReference type="InterPro" id="IPR013766">
    <property type="entry name" value="Thioredoxin_domain"/>
</dbReference>
<protein>
    <submittedName>
        <fullName evidence="2">Tryparedoxin-like protein</fullName>
    </submittedName>
</protein>
<dbReference type="GO" id="GO:0005634">
    <property type="term" value="C:nucleus"/>
    <property type="evidence" value="ECO:0007669"/>
    <property type="project" value="TreeGrafter"/>
</dbReference>
<name>A0A0N1HYA5_LEPSE</name>
<dbReference type="Proteomes" id="UP000038009">
    <property type="component" value="Unassembled WGS sequence"/>
</dbReference>
<dbReference type="InterPro" id="IPR036249">
    <property type="entry name" value="Thioredoxin-like_sf"/>
</dbReference>
<evidence type="ECO:0000313" key="3">
    <source>
        <dbReference type="Proteomes" id="UP000038009"/>
    </source>
</evidence>
<accession>A0A0N1HYA5</accession>
<dbReference type="PANTHER" id="PTHR46472">
    <property type="entry name" value="NUCLEOREDOXIN"/>
    <property type="match status" value="1"/>
</dbReference>
<dbReference type="EMBL" id="LJSK01000710">
    <property type="protein sequence ID" value="KPI82592.1"/>
    <property type="molecule type" value="Genomic_DNA"/>
</dbReference>
<sequence>MASGLFGPTQQLLCKDGSSVRAGDALRDATYVLVYFAASWCEPRCELAPLLRSFYEEHGSEKAAEVVLLSFDNSERAMMDYFANSDESSYCLPYADACATRTEWMEQCNVKGLPSVAVLRNESPRVVVARYGCNMVASDPKGVSFPWAEADPMPHKPCDCIPEVSVAVTVPMVAGKQGKPSFFDDPAQMLLRKDGSSVPAVDALRDATYVLVYCSAHWCPCCREFTPLLKSFYEAHHIEKKFEIVFMSIDFSEGEMMDYFKRDHGDYYCLPFDDACAMSEEWETLYDFHFIPTLLVFENGYPRVLLKHNGRDMVEEDPSAEYFPWKDKGAVARAGSTSVLPWSTGGKAQHLRLELCLLAVCLLLSVCVLVRMSRAQ</sequence>
<dbReference type="PANTHER" id="PTHR46472:SF1">
    <property type="entry name" value="NUCLEOREDOXIN"/>
    <property type="match status" value="1"/>
</dbReference>
<dbReference type="VEuPathDB" id="TriTrypDB:Lsey_0711_0010"/>
<reference evidence="2 3" key="1">
    <citation type="journal article" date="2015" name="PLoS Pathog.">
        <title>Leptomonas seymouri: Adaptations to the Dixenous Life Cycle Analyzed by Genome Sequencing, Transcriptome Profiling and Co-infection with Leishmania donovani.</title>
        <authorList>
            <person name="Kraeva N."/>
            <person name="Butenko A."/>
            <person name="Hlavacova J."/>
            <person name="Kostygov A."/>
            <person name="Myskova J."/>
            <person name="Grybchuk D."/>
            <person name="Lestinova T."/>
            <person name="Votypka J."/>
            <person name="Volf P."/>
            <person name="Opperdoes F."/>
            <person name="Flegontov P."/>
            <person name="Lukes J."/>
            <person name="Yurchenko V."/>
        </authorList>
    </citation>
    <scope>NUCLEOTIDE SEQUENCE [LARGE SCALE GENOMIC DNA]</scope>
    <source>
        <strain evidence="2 3">ATCC 30220</strain>
    </source>
</reference>
<dbReference type="Gene3D" id="3.40.30.10">
    <property type="entry name" value="Glutaredoxin"/>
    <property type="match status" value="2"/>
</dbReference>
<comment type="caution">
    <text evidence="2">The sequence shown here is derived from an EMBL/GenBank/DDBJ whole genome shotgun (WGS) entry which is preliminary data.</text>
</comment>
<evidence type="ECO:0000313" key="2">
    <source>
        <dbReference type="EMBL" id="KPI82592.1"/>
    </source>
</evidence>
<dbReference type="Pfam" id="PF13905">
    <property type="entry name" value="Thioredoxin_8"/>
    <property type="match status" value="2"/>
</dbReference>
<dbReference type="GO" id="GO:0031397">
    <property type="term" value="P:negative regulation of protein ubiquitination"/>
    <property type="evidence" value="ECO:0007669"/>
    <property type="project" value="TreeGrafter"/>
</dbReference>
<dbReference type="GO" id="GO:0004791">
    <property type="term" value="F:thioredoxin-disulfide reductase (NADPH) activity"/>
    <property type="evidence" value="ECO:0007669"/>
    <property type="project" value="TreeGrafter"/>
</dbReference>
<dbReference type="InterPro" id="IPR012336">
    <property type="entry name" value="Thioredoxin-like_fold"/>
</dbReference>
<gene>
    <name evidence="2" type="ORF">ABL78_8398</name>
</gene>
<proteinExistence type="predicted"/>
<dbReference type="GO" id="GO:0030178">
    <property type="term" value="P:negative regulation of Wnt signaling pathway"/>
    <property type="evidence" value="ECO:0007669"/>
    <property type="project" value="TreeGrafter"/>
</dbReference>
<evidence type="ECO:0000259" key="1">
    <source>
        <dbReference type="PROSITE" id="PS51352"/>
    </source>
</evidence>
<keyword evidence="3" id="KW-1185">Reference proteome</keyword>
<dbReference type="PROSITE" id="PS51352">
    <property type="entry name" value="THIOREDOXIN_2"/>
    <property type="match status" value="1"/>
</dbReference>
<dbReference type="AlphaFoldDB" id="A0A0N1HYA5"/>
<dbReference type="OrthoDB" id="409136at2759"/>
<dbReference type="OMA" id="FYFAAHW"/>
<dbReference type="SUPFAM" id="SSF52833">
    <property type="entry name" value="Thioredoxin-like"/>
    <property type="match status" value="2"/>
</dbReference>